<dbReference type="OrthoDB" id="9791898at2"/>
<evidence type="ECO:0000259" key="1">
    <source>
        <dbReference type="Pfam" id="PF18475"/>
    </source>
</evidence>
<protein>
    <recommendedName>
        <fullName evidence="1">PIN-like domain-containing protein</fullName>
    </recommendedName>
</protein>
<dbReference type="EMBL" id="FNEK01000020">
    <property type="protein sequence ID" value="SDJ57778.1"/>
    <property type="molecule type" value="Genomic_DNA"/>
</dbReference>
<dbReference type="RefSeq" id="WP_093155465.1">
    <property type="nucleotide sequence ID" value="NZ_FNEK01000020.1"/>
</dbReference>
<evidence type="ECO:0000313" key="2">
    <source>
        <dbReference type="EMBL" id="SDJ57778.1"/>
    </source>
</evidence>
<keyword evidence="3" id="KW-1185">Reference proteome</keyword>
<dbReference type="AlphaFoldDB" id="A0A1G8UVG1"/>
<proteinExistence type="predicted"/>
<dbReference type="Pfam" id="PF18475">
    <property type="entry name" value="PIN7"/>
    <property type="match status" value="1"/>
</dbReference>
<organism evidence="2 3">
    <name type="scientific">Aliiruegeria lutimaris</name>
    <dbReference type="NCBI Taxonomy" id="571298"/>
    <lineage>
        <taxon>Bacteria</taxon>
        <taxon>Pseudomonadati</taxon>
        <taxon>Pseudomonadota</taxon>
        <taxon>Alphaproteobacteria</taxon>
        <taxon>Rhodobacterales</taxon>
        <taxon>Roseobacteraceae</taxon>
        <taxon>Aliiruegeria</taxon>
    </lineage>
</organism>
<reference evidence="2 3" key="1">
    <citation type="submission" date="2016-10" db="EMBL/GenBank/DDBJ databases">
        <authorList>
            <person name="de Groot N.N."/>
        </authorList>
    </citation>
    <scope>NUCLEOTIDE SEQUENCE [LARGE SCALE GENOMIC DNA]</scope>
    <source>
        <strain evidence="2 3">DSM 25294</strain>
    </source>
</reference>
<feature type="domain" description="PIN-like" evidence="1">
    <location>
        <begin position="7"/>
        <end position="105"/>
    </location>
</feature>
<sequence length="201" mass="22582">MKNNYILIDFENVQPKNLELLRGHPFTLMVFVGANQKSVPFDFAKALQDLGENAGYQKITGNGSNALDFHIAFYMGEIAAKDANAYFHVISRDKGFDPLIVHLRERKIHALRHVDLSEIPFVKISNASSLDQKIEAIVDSLRSRGTARPRKIKTLKGTVNALFMKTLDQDNLEALVDELKRRGHVVLNEQSVSYGPGIARH</sequence>
<gene>
    <name evidence="2" type="ORF">SAMN04488026_10201</name>
</gene>
<dbReference type="Proteomes" id="UP000199382">
    <property type="component" value="Unassembled WGS sequence"/>
</dbReference>
<dbReference type="InterPro" id="IPR041494">
    <property type="entry name" value="PIN7"/>
</dbReference>
<accession>A0A1G8UVG1</accession>
<dbReference type="STRING" id="571298.SAMN04488026_10201"/>
<evidence type="ECO:0000313" key="3">
    <source>
        <dbReference type="Proteomes" id="UP000199382"/>
    </source>
</evidence>
<name>A0A1G8UVG1_9RHOB</name>